<keyword evidence="1 3" id="KW-0547">Nucleotide-binding</keyword>
<dbReference type="STRING" id="7994.ENSAMXP00000044383"/>
<dbReference type="GeneTree" id="ENSGT00940000160502"/>
<sequence length="708" mass="78588">MSDMRLYSEYIYDLPAAVVNEFTRVMDSLPVSDWLRFASRVISDQTELRLLEQNSRRTETLMHKWGCRNGTVGELVDLLQDLKLLRLRDIILQWRQIPQPSAAPLPSSPLPQPSPSRYSTPPSSLFTPSKHLTQTLPSSENRFLPKPGPPPQDLESAHLCSQSTQSVKEEKEESAAPLSLCTSVMCWPFEEVQRGTDNFSASRQIGEGGFGHVYRASIRNTDFAVKRLKQDSQMGWSVVKDSFKTEVERMSEYRHPNIMDLVGYSVGGGSYCLIYVYMPGGSLEDRMHCKNRTALSWSQRVNVLLDSAKAIQYLHSCSPALIHGDVKSSNILLDDHLQPKLGDFGLARLCHHPSRTPGKTSTVAQTATVRGTLAYLPDEYVKDGQLGVEIDVYSFGVVLLEVLTGRRALESDSNSKSVYLKDLVSEVEDDGKSISKGKNSRELAFSQVAENICQRHLDPRLVTKGIPDPHGSREISQLACRCLDRRRKKRPSMPEVFKTLQGVHLGLKAFGRSGLIKLSQSPPHLSGPKPLCSDSRSLDSLTHQFSKLGPQEDTYCCPHKHSSLPLPSAVTHSEAPESQSSEGLWDTHYSSVRAPCESDESQGFSQCYASPWGAQTSKSQPWSGGHSDIKTTQSSNFSEVTTCPTSCSSDNRVIINSVRKRFVEKMVLYEEGRIPTSDLLSSAAPSYGAFNSERREPEESDESASNLG</sequence>
<accession>A0A3B1JQ17</accession>
<reference evidence="7" key="4">
    <citation type="submission" date="2025-09" db="UniProtKB">
        <authorList>
            <consortium name="Ensembl"/>
        </authorList>
    </citation>
    <scope>IDENTIFICATION</scope>
</reference>
<feature type="compositionally biased region" description="Polar residues" evidence="4">
    <location>
        <begin position="125"/>
        <end position="141"/>
    </location>
</feature>
<dbReference type="InterPro" id="IPR017441">
    <property type="entry name" value="Protein_kinase_ATP_BS"/>
</dbReference>
<organism evidence="7 8">
    <name type="scientific">Astyanax mexicanus</name>
    <name type="common">Blind cave fish</name>
    <name type="synonym">Astyanax fasciatus mexicanus</name>
    <dbReference type="NCBI Taxonomy" id="7994"/>
    <lineage>
        <taxon>Eukaryota</taxon>
        <taxon>Metazoa</taxon>
        <taxon>Chordata</taxon>
        <taxon>Craniata</taxon>
        <taxon>Vertebrata</taxon>
        <taxon>Euteleostomi</taxon>
        <taxon>Actinopterygii</taxon>
        <taxon>Neopterygii</taxon>
        <taxon>Teleostei</taxon>
        <taxon>Ostariophysi</taxon>
        <taxon>Characiformes</taxon>
        <taxon>Characoidei</taxon>
        <taxon>Acestrorhamphidae</taxon>
        <taxon>Acestrorhamphinae</taxon>
        <taxon>Astyanax</taxon>
    </lineage>
</organism>
<dbReference type="InterPro" id="IPR011029">
    <property type="entry name" value="DEATH-like_dom_sf"/>
</dbReference>
<reference evidence="7" key="3">
    <citation type="submission" date="2025-08" db="UniProtKB">
        <authorList>
            <consortium name="Ensembl"/>
        </authorList>
    </citation>
    <scope>IDENTIFICATION</scope>
</reference>
<evidence type="ECO:0000313" key="7">
    <source>
        <dbReference type="Ensembl" id="ENSAMXP00000044383.1"/>
    </source>
</evidence>
<dbReference type="InterPro" id="IPR008271">
    <property type="entry name" value="Ser/Thr_kinase_AS"/>
</dbReference>
<dbReference type="Ensembl" id="ENSAMXT00000040531.1">
    <property type="protein sequence ID" value="ENSAMXP00000044383.1"/>
    <property type="gene ID" value="ENSAMXG00000039681.1"/>
</dbReference>
<name>A0A3B1JQ17_ASTMX</name>
<dbReference type="Pfam" id="PF00069">
    <property type="entry name" value="Pkinase"/>
    <property type="match status" value="1"/>
</dbReference>
<proteinExistence type="predicted"/>
<dbReference type="Pfam" id="PF00531">
    <property type="entry name" value="Death"/>
    <property type="match status" value="1"/>
</dbReference>
<dbReference type="GO" id="GO:0005524">
    <property type="term" value="F:ATP binding"/>
    <property type="evidence" value="ECO:0007669"/>
    <property type="project" value="UniProtKB-UniRule"/>
</dbReference>
<evidence type="ECO:0000313" key="8">
    <source>
        <dbReference type="Proteomes" id="UP000018467"/>
    </source>
</evidence>
<dbReference type="GO" id="GO:0007165">
    <property type="term" value="P:signal transduction"/>
    <property type="evidence" value="ECO:0007669"/>
    <property type="project" value="InterPro"/>
</dbReference>
<evidence type="ECO:0000259" key="6">
    <source>
        <dbReference type="PROSITE" id="PS50017"/>
    </source>
</evidence>
<dbReference type="InterPro" id="IPR000488">
    <property type="entry name" value="Death_dom"/>
</dbReference>
<feature type="compositionally biased region" description="Pro residues" evidence="4">
    <location>
        <begin position="102"/>
        <end position="114"/>
    </location>
</feature>
<dbReference type="PROSITE" id="PS00108">
    <property type="entry name" value="PROTEIN_KINASE_ST"/>
    <property type="match status" value="1"/>
</dbReference>
<dbReference type="PROSITE" id="PS50017">
    <property type="entry name" value="DEATH_DOMAIN"/>
    <property type="match status" value="1"/>
</dbReference>
<dbReference type="Gene3D" id="1.10.510.10">
    <property type="entry name" value="Transferase(Phosphotransferase) domain 1"/>
    <property type="match status" value="1"/>
</dbReference>
<dbReference type="PANTHER" id="PTHR27001:SF939">
    <property type="entry name" value="INTERLEUKIN 1 RECEPTOR ASSOCIATED KINASE 1"/>
    <property type="match status" value="1"/>
</dbReference>
<evidence type="ECO:0000256" key="1">
    <source>
        <dbReference type="ARBA" id="ARBA00022741"/>
    </source>
</evidence>
<feature type="compositionally biased region" description="Low complexity" evidence="4">
    <location>
        <begin position="115"/>
        <end position="124"/>
    </location>
</feature>
<dbReference type="Bgee" id="ENSAMXG00000039681">
    <property type="expression patterns" value="Expressed in zone of skin and 14 other cell types or tissues"/>
</dbReference>
<evidence type="ECO:0000256" key="2">
    <source>
        <dbReference type="ARBA" id="ARBA00022840"/>
    </source>
</evidence>
<feature type="domain" description="Death" evidence="6">
    <location>
        <begin position="33"/>
        <end position="91"/>
    </location>
</feature>
<evidence type="ECO:0000256" key="4">
    <source>
        <dbReference type="SAM" id="MobiDB-lite"/>
    </source>
</evidence>
<dbReference type="PROSITE" id="PS00107">
    <property type="entry name" value="PROTEIN_KINASE_ATP"/>
    <property type="match status" value="1"/>
</dbReference>
<dbReference type="FunCoup" id="A0A3B1JQ17">
    <property type="interactions" value="1035"/>
</dbReference>
<feature type="region of interest" description="Disordered" evidence="4">
    <location>
        <begin position="678"/>
        <end position="708"/>
    </location>
</feature>
<dbReference type="FunFam" id="1.10.533.10:FF:000030">
    <property type="entry name" value="Interleukin-1 receptor-associated kinase-like 2"/>
    <property type="match status" value="1"/>
</dbReference>
<dbReference type="GO" id="GO:0045087">
    <property type="term" value="P:innate immune response"/>
    <property type="evidence" value="ECO:0007669"/>
    <property type="project" value="UniProtKB-ARBA"/>
</dbReference>
<dbReference type="Proteomes" id="UP000018467">
    <property type="component" value="Unassembled WGS sequence"/>
</dbReference>
<dbReference type="AlphaFoldDB" id="A0A3B1JQ17"/>
<keyword evidence="2 3" id="KW-0067">ATP-binding</keyword>
<dbReference type="SUPFAM" id="SSF47986">
    <property type="entry name" value="DEATH domain"/>
    <property type="match status" value="1"/>
</dbReference>
<dbReference type="GO" id="GO:0005886">
    <property type="term" value="C:plasma membrane"/>
    <property type="evidence" value="ECO:0007669"/>
    <property type="project" value="TreeGrafter"/>
</dbReference>
<dbReference type="GO" id="GO:0004672">
    <property type="term" value="F:protein kinase activity"/>
    <property type="evidence" value="ECO:0007669"/>
    <property type="project" value="InterPro"/>
</dbReference>
<dbReference type="SUPFAM" id="SSF56112">
    <property type="entry name" value="Protein kinase-like (PK-like)"/>
    <property type="match status" value="1"/>
</dbReference>
<dbReference type="Gene3D" id="3.30.200.20">
    <property type="entry name" value="Phosphorylase Kinase, domain 1"/>
    <property type="match status" value="1"/>
</dbReference>
<evidence type="ECO:0000259" key="5">
    <source>
        <dbReference type="PROSITE" id="PS50011"/>
    </source>
</evidence>
<dbReference type="InParanoid" id="A0A3B1JQ17"/>
<dbReference type="SMART" id="SM00220">
    <property type="entry name" value="S_TKc"/>
    <property type="match status" value="1"/>
</dbReference>
<feature type="region of interest" description="Disordered" evidence="4">
    <location>
        <begin position="102"/>
        <end position="173"/>
    </location>
</feature>
<dbReference type="Gene3D" id="1.10.533.10">
    <property type="entry name" value="Death Domain, Fas"/>
    <property type="match status" value="1"/>
</dbReference>
<dbReference type="GO" id="GO:0071345">
    <property type="term" value="P:cellular response to cytokine stimulus"/>
    <property type="evidence" value="ECO:0007669"/>
    <property type="project" value="UniProtKB-ARBA"/>
</dbReference>
<dbReference type="InterPro" id="IPR011009">
    <property type="entry name" value="Kinase-like_dom_sf"/>
</dbReference>
<feature type="domain" description="Protein kinase" evidence="5">
    <location>
        <begin position="199"/>
        <end position="507"/>
    </location>
</feature>
<feature type="binding site" evidence="3">
    <location>
        <position position="226"/>
    </location>
    <ligand>
        <name>ATP</name>
        <dbReference type="ChEBI" id="CHEBI:30616"/>
    </ligand>
</feature>
<keyword evidence="8" id="KW-1185">Reference proteome</keyword>
<dbReference type="InterPro" id="IPR000719">
    <property type="entry name" value="Prot_kinase_dom"/>
</dbReference>
<dbReference type="PROSITE" id="PS50011">
    <property type="entry name" value="PROTEIN_KINASE_DOM"/>
    <property type="match status" value="1"/>
</dbReference>
<reference evidence="8" key="2">
    <citation type="journal article" date="2014" name="Nat. Commun.">
        <title>The cavefish genome reveals candidate genes for eye loss.</title>
        <authorList>
            <person name="McGaugh S.E."/>
            <person name="Gross J.B."/>
            <person name="Aken B."/>
            <person name="Blin M."/>
            <person name="Borowsky R."/>
            <person name="Chalopin D."/>
            <person name="Hinaux H."/>
            <person name="Jeffery W.R."/>
            <person name="Keene A."/>
            <person name="Ma L."/>
            <person name="Minx P."/>
            <person name="Murphy D."/>
            <person name="O'Quin K.E."/>
            <person name="Retaux S."/>
            <person name="Rohner N."/>
            <person name="Searle S.M."/>
            <person name="Stahl B.A."/>
            <person name="Tabin C."/>
            <person name="Volff J.N."/>
            <person name="Yoshizawa M."/>
            <person name="Warren W.C."/>
        </authorList>
    </citation>
    <scope>NUCLEOTIDE SEQUENCE [LARGE SCALE GENOMIC DNA]</scope>
    <source>
        <strain evidence="8">female</strain>
    </source>
</reference>
<protein>
    <submittedName>
        <fullName evidence="7">Interleukin-1 receptor-associated kinase 1</fullName>
    </submittedName>
</protein>
<reference evidence="8" key="1">
    <citation type="submission" date="2013-03" db="EMBL/GenBank/DDBJ databases">
        <authorList>
            <person name="Jeffery W."/>
            <person name="Warren W."/>
            <person name="Wilson R.K."/>
        </authorList>
    </citation>
    <scope>NUCLEOTIDE SEQUENCE</scope>
    <source>
        <strain evidence="8">female</strain>
    </source>
</reference>
<dbReference type="PANTHER" id="PTHR27001">
    <property type="entry name" value="OS01G0253100 PROTEIN"/>
    <property type="match status" value="1"/>
</dbReference>
<evidence type="ECO:0000256" key="3">
    <source>
        <dbReference type="PROSITE-ProRule" id="PRU10141"/>
    </source>
</evidence>